<dbReference type="SUPFAM" id="SSF82919">
    <property type="entry name" value="Zn-finger domain of Sec23/24"/>
    <property type="match status" value="1"/>
</dbReference>
<name>A0ABS4JJK5_9BACL</name>
<evidence type="ECO:0000313" key="1">
    <source>
        <dbReference type="EMBL" id="MBP2000789.1"/>
    </source>
</evidence>
<organism evidence="1 2">
    <name type="scientific">Paenibacillus shirakamiensis</name>
    <dbReference type="NCBI Taxonomy" id="1265935"/>
    <lineage>
        <taxon>Bacteria</taxon>
        <taxon>Bacillati</taxon>
        <taxon>Bacillota</taxon>
        <taxon>Bacilli</taxon>
        <taxon>Bacillales</taxon>
        <taxon>Paenibacillaceae</taxon>
        <taxon>Paenibacillus</taxon>
    </lineage>
</organism>
<proteinExistence type="predicted"/>
<keyword evidence="2" id="KW-1185">Reference proteome</keyword>
<dbReference type="Proteomes" id="UP001519288">
    <property type="component" value="Unassembled WGS sequence"/>
</dbReference>
<accession>A0ABS4JJK5</accession>
<dbReference type="InterPro" id="IPR036174">
    <property type="entry name" value="Znf_Sec23_Sec24_sf"/>
</dbReference>
<reference evidence="1 2" key="1">
    <citation type="submission" date="2021-03" db="EMBL/GenBank/DDBJ databases">
        <title>Genomic Encyclopedia of Type Strains, Phase IV (KMG-IV): sequencing the most valuable type-strain genomes for metagenomic binning, comparative biology and taxonomic classification.</title>
        <authorList>
            <person name="Goeker M."/>
        </authorList>
    </citation>
    <scope>NUCLEOTIDE SEQUENCE [LARGE SCALE GENOMIC DNA]</scope>
    <source>
        <strain evidence="1 2">DSM 26806</strain>
    </source>
</reference>
<sequence length="101" mass="11973">MDLLNFLRRKYAVYCPICRSELNVYAYRSDDSLIFKCIVCNKYYIKSSTSNILIPTDYGEVLNEQLKNIEDQQYYEGIRSSEALGPKWLKLLNRLSKKKFQ</sequence>
<dbReference type="EMBL" id="JAGGLD010000002">
    <property type="protein sequence ID" value="MBP2000789.1"/>
    <property type="molecule type" value="Genomic_DNA"/>
</dbReference>
<comment type="caution">
    <text evidence="1">The sequence shown here is derived from an EMBL/GenBank/DDBJ whole genome shotgun (WGS) entry which is preliminary data.</text>
</comment>
<protein>
    <submittedName>
        <fullName evidence="1">Uncharacterized protein</fullName>
    </submittedName>
</protein>
<evidence type="ECO:0000313" key="2">
    <source>
        <dbReference type="Proteomes" id="UP001519288"/>
    </source>
</evidence>
<gene>
    <name evidence="1" type="ORF">J2Z69_001820</name>
</gene>